<comment type="caution">
    <text evidence="3">The sequence shown here is derived from an EMBL/GenBank/DDBJ whole genome shotgun (WGS) entry which is preliminary data.</text>
</comment>
<evidence type="ECO:0000313" key="3">
    <source>
        <dbReference type="EMBL" id="KAF7163962.1"/>
    </source>
</evidence>
<gene>
    <name evidence="3" type="ORF">CNMCM5623_008623</name>
</gene>
<feature type="compositionally biased region" description="Polar residues" evidence="2">
    <location>
        <begin position="192"/>
        <end position="215"/>
    </location>
</feature>
<accession>A0A8H6URB7</accession>
<organism evidence="3 4">
    <name type="scientific">Aspergillus felis</name>
    <dbReference type="NCBI Taxonomy" id="1287682"/>
    <lineage>
        <taxon>Eukaryota</taxon>
        <taxon>Fungi</taxon>
        <taxon>Dikarya</taxon>
        <taxon>Ascomycota</taxon>
        <taxon>Pezizomycotina</taxon>
        <taxon>Eurotiomycetes</taxon>
        <taxon>Eurotiomycetidae</taxon>
        <taxon>Eurotiales</taxon>
        <taxon>Aspergillaceae</taxon>
        <taxon>Aspergillus</taxon>
        <taxon>Aspergillus subgen. Fumigati</taxon>
    </lineage>
</organism>
<proteinExistence type="predicted"/>
<feature type="region of interest" description="Disordered" evidence="2">
    <location>
        <begin position="186"/>
        <end position="295"/>
    </location>
</feature>
<dbReference type="OrthoDB" id="4505928at2759"/>
<sequence length="375" mass="41851">MNLDSDSKVGALEKATRTPLHSVGLMAGQKGQKVDKLARIRENQRRSRARKQEHIRDLEQKLASLQEQAHKKDVEHRLAAQRLEMENRKLRYLLSCSGIPPHTIEEYLRTGDDPAVTQKVAIPALRRSEFQSEPLRQETKCSRPCGGKSSNTVGEFQNGGGGVEIQKVAIPASRLPEIQPEIRCREQKCSRPCSSRPNQDIQETPRSSFESTMTQKVVLPPLQRPEIRPEAPCQETTPFLPCSSSSDRPGMDTSTGEMQNRLSAKDEPSDTPEPPGKTTSQESRDLSEPPRLPPLCDCSSGDKDVECFPNNGDALNTTLCAIADELIQQYNTRGMDIAEIRQRLWAGFSKGVTTEEGCRVQNQILFQVLDEISNH</sequence>
<reference evidence="3" key="1">
    <citation type="submission" date="2020-06" db="EMBL/GenBank/DDBJ databases">
        <title>Draft genome sequences of strains closely related to Aspergillus parafelis and Aspergillus hiratsukae.</title>
        <authorList>
            <person name="Dos Santos R.A.C."/>
            <person name="Rivero-Menendez O."/>
            <person name="Steenwyk J.L."/>
            <person name="Mead M.E."/>
            <person name="Goldman G.H."/>
            <person name="Alastruey-Izquierdo A."/>
            <person name="Rokas A."/>
        </authorList>
    </citation>
    <scope>NUCLEOTIDE SEQUENCE</scope>
    <source>
        <strain evidence="3">CNM-CM5623</strain>
    </source>
</reference>
<dbReference type="Proteomes" id="UP000654922">
    <property type="component" value="Unassembled WGS sequence"/>
</dbReference>
<dbReference type="AlphaFoldDB" id="A0A8H6URB7"/>
<feature type="compositionally biased region" description="Polar residues" evidence="2">
    <location>
        <begin position="234"/>
        <end position="262"/>
    </location>
</feature>
<dbReference type="PANTHER" id="PTHR42070">
    <property type="entry name" value="FILAMENT ASSOCIATED PROTEIN, PUTATIVE (AFU_ORTHOLOGUE AFUA_8G06630)-RELATED"/>
    <property type="match status" value="1"/>
</dbReference>
<dbReference type="EMBL" id="JACBAE010001338">
    <property type="protein sequence ID" value="KAF7163962.1"/>
    <property type="molecule type" value="Genomic_DNA"/>
</dbReference>
<keyword evidence="1" id="KW-0175">Coiled coil</keyword>
<name>A0A8H6URB7_9EURO</name>
<evidence type="ECO:0000256" key="1">
    <source>
        <dbReference type="SAM" id="Coils"/>
    </source>
</evidence>
<evidence type="ECO:0000256" key="2">
    <source>
        <dbReference type="SAM" id="MobiDB-lite"/>
    </source>
</evidence>
<feature type="coiled-coil region" evidence="1">
    <location>
        <begin position="41"/>
        <end position="75"/>
    </location>
</feature>
<protein>
    <recommendedName>
        <fullName evidence="5">BZIP domain-containing protein</fullName>
    </recommendedName>
</protein>
<evidence type="ECO:0000313" key="4">
    <source>
        <dbReference type="Proteomes" id="UP000654922"/>
    </source>
</evidence>
<dbReference type="PANTHER" id="PTHR42070:SF1">
    <property type="entry name" value="FILAMENT ASSOCIATED PROTEIN, PUTATIVE (AFU_ORTHOLOGUE AFUA_8G06630)-RELATED"/>
    <property type="match status" value="1"/>
</dbReference>
<evidence type="ECO:0008006" key="5">
    <source>
        <dbReference type="Google" id="ProtNLM"/>
    </source>
</evidence>
<dbReference type="CDD" id="cd14688">
    <property type="entry name" value="bZIP_YAP"/>
    <property type="match status" value="1"/>
</dbReference>